<dbReference type="PROSITE" id="PS00197">
    <property type="entry name" value="2FE2S_FER_1"/>
    <property type="match status" value="1"/>
</dbReference>
<dbReference type="PANTHER" id="PTHR44379">
    <property type="entry name" value="OXIDOREDUCTASE WITH IRON-SULFUR SUBUNIT"/>
    <property type="match status" value="1"/>
</dbReference>
<protein>
    <submittedName>
        <fullName evidence="8">(2Fe-2S)-binding domain-containing protein</fullName>
    </submittedName>
</protein>
<keyword evidence="2" id="KW-0479">Metal-binding</keyword>
<dbReference type="InterPro" id="IPR051452">
    <property type="entry name" value="Diverse_Oxidoreductases"/>
</dbReference>
<dbReference type="InterPro" id="IPR006058">
    <property type="entry name" value="2Fe2S_fd_BS"/>
</dbReference>
<feature type="compositionally biased region" description="Basic residues" evidence="6">
    <location>
        <begin position="245"/>
        <end position="283"/>
    </location>
</feature>
<dbReference type="GO" id="GO:0046872">
    <property type="term" value="F:metal ion binding"/>
    <property type="evidence" value="ECO:0007669"/>
    <property type="project" value="UniProtKB-KW"/>
</dbReference>
<dbReference type="GO" id="GO:0016491">
    <property type="term" value="F:oxidoreductase activity"/>
    <property type="evidence" value="ECO:0007669"/>
    <property type="project" value="UniProtKB-KW"/>
</dbReference>
<feature type="compositionally biased region" description="Basic and acidic residues" evidence="6">
    <location>
        <begin position="474"/>
        <end position="490"/>
    </location>
</feature>
<feature type="compositionally biased region" description="Basic residues" evidence="6">
    <location>
        <begin position="420"/>
        <end position="429"/>
    </location>
</feature>
<evidence type="ECO:0000256" key="3">
    <source>
        <dbReference type="ARBA" id="ARBA00023002"/>
    </source>
</evidence>
<dbReference type="EMBL" id="ASQP01000399">
    <property type="protein sequence ID" value="OMI35313.1"/>
    <property type="molecule type" value="Genomic_DNA"/>
</dbReference>
<keyword evidence="5" id="KW-0411">Iron-sulfur</keyword>
<feature type="compositionally biased region" description="Basic residues" evidence="6">
    <location>
        <begin position="497"/>
        <end position="518"/>
    </location>
</feature>
<evidence type="ECO:0000256" key="5">
    <source>
        <dbReference type="ARBA" id="ARBA00023014"/>
    </source>
</evidence>
<feature type="compositionally biased region" description="Basic residues" evidence="6">
    <location>
        <begin position="194"/>
        <end position="213"/>
    </location>
</feature>
<name>A0A1R1SAK1_9ACTN</name>
<feature type="compositionally biased region" description="Basic residues" evidence="6">
    <location>
        <begin position="452"/>
        <end position="473"/>
    </location>
</feature>
<dbReference type="SUPFAM" id="SSF47741">
    <property type="entry name" value="CO dehydrogenase ISP C-domain like"/>
    <property type="match status" value="1"/>
</dbReference>
<sequence length="533" mass="56774">MSVRTITIRVNGIARTEDAWHHTTLAEHLRTALGLTGTHVGCGTGDCGACVVLLDGEPVCSCLVLAVQADGRDVGTVEGVAGGGDLARVQRALVEEHGLQCGFCTPGLVVRMAHAAGSGGSDADVPAGHLCRCTGYDGIRAALRGISGGSGAAGERSTPPHRKARSAPPPRPVGTRARPLPRRPARDGGAVRGARAKPARARPGRRLRRHRRQERPALRTRAGPRRPRQAHGADPHRLAVARPAGRPHSHRRAHRSLRRAAAGHRRRGHADRGRGPGRRRTPRPRSPAPGPHRRRRAGRARSAHRAGGRGQRGREHSLRRPPGGDRGGSLAGGAGRGTRVHPAEGEPLPPGAARCAGRVRPGHRTAHRARQQPVPALDAPGPLRRARPARGPGARHRPRRGRVVRQQGPALPGRGDGVRGRGRPGRRRALGGVPHGELHLRLPGAGPANHGSPRHRPRGPVPRVRRAHPRGPGRVRDPGGQRTASGDRSDPPGPLPRGRRCGHRHRGVHHPRPHRRLPRVRDAGGSVHPRTAH</sequence>
<feature type="region of interest" description="Disordered" evidence="6">
    <location>
        <begin position="147"/>
        <end position="533"/>
    </location>
</feature>
<dbReference type="PROSITE" id="PS51085">
    <property type="entry name" value="2FE2S_FER_2"/>
    <property type="match status" value="1"/>
</dbReference>
<dbReference type="SUPFAM" id="SSF54292">
    <property type="entry name" value="2Fe-2S ferredoxin-like"/>
    <property type="match status" value="1"/>
</dbReference>
<dbReference type="InterPro" id="IPR012675">
    <property type="entry name" value="Beta-grasp_dom_sf"/>
</dbReference>
<accession>A0A1R1SAK1</accession>
<dbReference type="PANTHER" id="PTHR44379:SF5">
    <property type="entry name" value="OXIDOREDUCTASE WITH IRON-SULFUR SUBUNIT"/>
    <property type="match status" value="1"/>
</dbReference>
<evidence type="ECO:0000256" key="1">
    <source>
        <dbReference type="ARBA" id="ARBA00022714"/>
    </source>
</evidence>
<dbReference type="Pfam" id="PF00111">
    <property type="entry name" value="Fer2"/>
    <property type="match status" value="1"/>
</dbReference>
<evidence type="ECO:0000256" key="2">
    <source>
        <dbReference type="ARBA" id="ARBA00022723"/>
    </source>
</evidence>
<feature type="compositionally biased region" description="Basic residues" evidence="6">
    <location>
        <begin position="360"/>
        <end position="370"/>
    </location>
</feature>
<evidence type="ECO:0000313" key="8">
    <source>
        <dbReference type="EMBL" id="OMI35313.1"/>
    </source>
</evidence>
<dbReference type="InterPro" id="IPR036884">
    <property type="entry name" value="2Fe-2S-bd_dom_sf"/>
</dbReference>
<dbReference type="Gene3D" id="3.10.20.30">
    <property type="match status" value="1"/>
</dbReference>
<evidence type="ECO:0000256" key="4">
    <source>
        <dbReference type="ARBA" id="ARBA00023004"/>
    </source>
</evidence>
<dbReference type="Proteomes" id="UP000186168">
    <property type="component" value="Unassembled WGS sequence"/>
</dbReference>
<keyword evidence="1" id="KW-0001">2Fe-2S</keyword>
<dbReference type="Pfam" id="PF01799">
    <property type="entry name" value="Fer2_2"/>
    <property type="match status" value="1"/>
</dbReference>
<feature type="compositionally biased region" description="Gly residues" evidence="6">
    <location>
        <begin position="324"/>
        <end position="336"/>
    </location>
</feature>
<dbReference type="InterPro" id="IPR002888">
    <property type="entry name" value="2Fe-2S-bd"/>
</dbReference>
<keyword evidence="4" id="KW-0408">Iron</keyword>
<reference evidence="8 9" key="1">
    <citation type="submission" date="2013-05" db="EMBL/GenBank/DDBJ databases">
        <title>Genome sequence of Streptomyces sparsogenes DSM 40356.</title>
        <authorList>
            <person name="Coyne S."/>
            <person name="Seebeck F.P."/>
        </authorList>
    </citation>
    <scope>NUCLEOTIDE SEQUENCE [LARGE SCALE GENOMIC DNA]</scope>
    <source>
        <strain evidence="8 9">DSM 40356</strain>
    </source>
</reference>
<keyword evidence="3" id="KW-0560">Oxidoreductase</keyword>
<feature type="compositionally biased region" description="Basic residues" evidence="6">
    <location>
        <begin position="384"/>
        <end position="403"/>
    </location>
</feature>
<dbReference type="GO" id="GO:0051537">
    <property type="term" value="F:2 iron, 2 sulfur cluster binding"/>
    <property type="evidence" value="ECO:0007669"/>
    <property type="project" value="UniProtKB-KW"/>
</dbReference>
<dbReference type="AlphaFoldDB" id="A0A1R1SAK1"/>
<dbReference type="InterPro" id="IPR036010">
    <property type="entry name" value="2Fe-2S_ferredoxin-like_sf"/>
</dbReference>
<keyword evidence="9" id="KW-1185">Reference proteome</keyword>
<gene>
    <name evidence="8" type="ORF">SPAR_31606</name>
</gene>
<organism evidence="8 9">
    <name type="scientific">Streptomyces sparsogenes DSM 40356</name>
    <dbReference type="NCBI Taxonomy" id="1331668"/>
    <lineage>
        <taxon>Bacteria</taxon>
        <taxon>Bacillati</taxon>
        <taxon>Actinomycetota</taxon>
        <taxon>Actinomycetes</taxon>
        <taxon>Kitasatosporales</taxon>
        <taxon>Streptomycetaceae</taxon>
        <taxon>Streptomyces</taxon>
    </lineage>
</organism>
<comment type="caution">
    <text evidence="8">The sequence shown here is derived from an EMBL/GenBank/DDBJ whole genome shotgun (WGS) entry which is preliminary data.</text>
</comment>
<evidence type="ECO:0000259" key="7">
    <source>
        <dbReference type="PROSITE" id="PS51085"/>
    </source>
</evidence>
<dbReference type="CDD" id="cd00207">
    <property type="entry name" value="fer2"/>
    <property type="match status" value="1"/>
</dbReference>
<proteinExistence type="predicted"/>
<evidence type="ECO:0000313" key="9">
    <source>
        <dbReference type="Proteomes" id="UP000186168"/>
    </source>
</evidence>
<feature type="compositionally biased region" description="Basic residues" evidence="6">
    <location>
        <begin position="291"/>
        <end position="307"/>
    </location>
</feature>
<feature type="domain" description="2Fe-2S ferredoxin-type" evidence="7">
    <location>
        <begin position="4"/>
        <end position="80"/>
    </location>
</feature>
<dbReference type="InterPro" id="IPR001041">
    <property type="entry name" value="2Fe-2S_ferredoxin-type"/>
</dbReference>
<evidence type="ECO:0000256" key="6">
    <source>
        <dbReference type="SAM" id="MobiDB-lite"/>
    </source>
</evidence>
<dbReference type="Gene3D" id="1.10.150.120">
    <property type="entry name" value="[2Fe-2S]-binding domain"/>
    <property type="match status" value="1"/>
</dbReference>